<sequence length="185" mass="20319">MDMTDTEIVSSHTQGPQANTSENEGTSNKAGIRKWKRVARTIHQVPDQVSNPFNGLQLISQKMTESSQVDDKIKTQLGYSGGVQVNSKGKSGGLALLWKDDWDVTVLSMSLGHIDARVRMEDGYLWRFSGFYGNPNPSFRRVSWDLLRRLQAVDTLPWVCGGDFNELLNLDEKLGGGGGGGGGFK</sequence>
<dbReference type="Proteomes" id="UP000323000">
    <property type="component" value="Chromosome 8"/>
</dbReference>
<feature type="compositionally biased region" description="Polar residues" evidence="1">
    <location>
        <begin position="7"/>
        <end position="29"/>
    </location>
</feature>
<dbReference type="Gene3D" id="3.60.10.10">
    <property type="entry name" value="Endonuclease/exonuclease/phosphatase"/>
    <property type="match status" value="1"/>
</dbReference>
<reference evidence="4" key="1">
    <citation type="journal article" date="2019" name="Gigascience">
        <title>De novo genome assembly of the endangered Acer yangbiense, a plant species with extremely small populations endemic to Yunnan Province, China.</title>
        <authorList>
            <person name="Yang J."/>
            <person name="Wariss H.M."/>
            <person name="Tao L."/>
            <person name="Zhang R."/>
            <person name="Yun Q."/>
            <person name="Hollingsworth P."/>
            <person name="Dao Z."/>
            <person name="Luo G."/>
            <person name="Guo H."/>
            <person name="Ma Y."/>
            <person name="Sun W."/>
        </authorList>
    </citation>
    <scope>NUCLEOTIDE SEQUENCE [LARGE SCALE GENOMIC DNA]</scope>
    <source>
        <strain evidence="4">cv. Malutang</strain>
    </source>
</reference>
<dbReference type="GO" id="GO:0003824">
    <property type="term" value="F:catalytic activity"/>
    <property type="evidence" value="ECO:0007669"/>
    <property type="project" value="InterPro"/>
</dbReference>
<keyword evidence="4" id="KW-1185">Reference proteome</keyword>
<evidence type="ECO:0000259" key="2">
    <source>
        <dbReference type="Pfam" id="PF03372"/>
    </source>
</evidence>
<dbReference type="EMBL" id="VAHF01000008">
    <property type="protein sequence ID" value="TXG57285.1"/>
    <property type="molecule type" value="Genomic_DNA"/>
</dbReference>
<accession>A0A5C7HKK7</accession>
<organism evidence="3 4">
    <name type="scientific">Acer yangbiense</name>
    <dbReference type="NCBI Taxonomy" id="1000413"/>
    <lineage>
        <taxon>Eukaryota</taxon>
        <taxon>Viridiplantae</taxon>
        <taxon>Streptophyta</taxon>
        <taxon>Embryophyta</taxon>
        <taxon>Tracheophyta</taxon>
        <taxon>Spermatophyta</taxon>
        <taxon>Magnoliopsida</taxon>
        <taxon>eudicotyledons</taxon>
        <taxon>Gunneridae</taxon>
        <taxon>Pentapetalae</taxon>
        <taxon>rosids</taxon>
        <taxon>malvids</taxon>
        <taxon>Sapindales</taxon>
        <taxon>Sapindaceae</taxon>
        <taxon>Hippocastanoideae</taxon>
        <taxon>Acereae</taxon>
        <taxon>Acer</taxon>
    </lineage>
</organism>
<dbReference type="InterPro" id="IPR005135">
    <property type="entry name" value="Endo/exonuclease/phosphatase"/>
</dbReference>
<proteinExistence type="predicted"/>
<evidence type="ECO:0000313" key="4">
    <source>
        <dbReference type="Proteomes" id="UP000323000"/>
    </source>
</evidence>
<dbReference type="AlphaFoldDB" id="A0A5C7HKK7"/>
<dbReference type="PANTHER" id="PTHR35218">
    <property type="entry name" value="RNASE H DOMAIN-CONTAINING PROTEIN"/>
    <property type="match status" value="1"/>
</dbReference>
<evidence type="ECO:0000256" key="1">
    <source>
        <dbReference type="SAM" id="MobiDB-lite"/>
    </source>
</evidence>
<feature type="region of interest" description="Disordered" evidence="1">
    <location>
        <begin position="1"/>
        <end position="31"/>
    </location>
</feature>
<dbReference type="SUPFAM" id="SSF56219">
    <property type="entry name" value="DNase I-like"/>
    <property type="match status" value="1"/>
</dbReference>
<dbReference type="Pfam" id="PF03372">
    <property type="entry name" value="Exo_endo_phos"/>
    <property type="match status" value="1"/>
</dbReference>
<comment type="caution">
    <text evidence="3">The sequence shown here is derived from an EMBL/GenBank/DDBJ whole genome shotgun (WGS) entry which is preliminary data.</text>
</comment>
<name>A0A5C7HKK7_9ROSI</name>
<evidence type="ECO:0000313" key="3">
    <source>
        <dbReference type="EMBL" id="TXG57285.1"/>
    </source>
</evidence>
<feature type="domain" description="Endonuclease/exonuclease/phosphatase" evidence="2">
    <location>
        <begin position="84"/>
        <end position="168"/>
    </location>
</feature>
<dbReference type="PANTHER" id="PTHR35218:SF9">
    <property type="entry name" value="ENDONUCLEASE_EXONUCLEASE_PHOSPHATASE DOMAIN-CONTAINING PROTEIN"/>
    <property type="match status" value="1"/>
</dbReference>
<dbReference type="InterPro" id="IPR036691">
    <property type="entry name" value="Endo/exonu/phosph_ase_sf"/>
</dbReference>
<protein>
    <recommendedName>
        <fullName evidence="2">Endonuclease/exonuclease/phosphatase domain-containing protein</fullName>
    </recommendedName>
</protein>
<gene>
    <name evidence="3" type="ORF">EZV62_018598</name>
</gene>
<dbReference type="OrthoDB" id="1001388at2759"/>